<keyword evidence="3" id="KW-0238">DNA-binding</keyword>
<reference evidence="6 7" key="1">
    <citation type="submission" date="2016-06" db="EMBL/GenBank/DDBJ databases">
        <title>Complete genome sequences of Bordetella bronchialis and Bordetella flabilis.</title>
        <authorList>
            <person name="LiPuma J.J."/>
            <person name="Spilker T."/>
        </authorList>
    </citation>
    <scope>NUCLEOTIDE SEQUENCE [LARGE SCALE GENOMIC DNA]</scope>
    <source>
        <strain evidence="6 7">AU3182</strain>
    </source>
</reference>
<dbReference type="Pfam" id="PF03466">
    <property type="entry name" value="LysR_substrate"/>
    <property type="match status" value="1"/>
</dbReference>
<evidence type="ECO:0000259" key="5">
    <source>
        <dbReference type="PROSITE" id="PS50931"/>
    </source>
</evidence>
<evidence type="ECO:0000313" key="6">
    <source>
        <dbReference type="EMBL" id="ANN69411.1"/>
    </source>
</evidence>
<dbReference type="PRINTS" id="PR00039">
    <property type="entry name" value="HTHLYSR"/>
</dbReference>
<organism evidence="6 7">
    <name type="scientific">Bordetella bronchialis</name>
    <dbReference type="NCBI Taxonomy" id="463025"/>
    <lineage>
        <taxon>Bacteria</taxon>
        <taxon>Pseudomonadati</taxon>
        <taxon>Pseudomonadota</taxon>
        <taxon>Betaproteobacteria</taxon>
        <taxon>Burkholderiales</taxon>
        <taxon>Alcaligenaceae</taxon>
        <taxon>Bordetella</taxon>
    </lineage>
</organism>
<dbReference type="InterPro" id="IPR005119">
    <property type="entry name" value="LysR_subst-bd"/>
</dbReference>
<accession>A0ABM6CZ35</accession>
<dbReference type="InterPro" id="IPR000847">
    <property type="entry name" value="LysR_HTH_N"/>
</dbReference>
<keyword evidence="7" id="KW-1185">Reference proteome</keyword>
<evidence type="ECO:0000256" key="2">
    <source>
        <dbReference type="ARBA" id="ARBA00023015"/>
    </source>
</evidence>
<evidence type="ECO:0000313" key="7">
    <source>
        <dbReference type="Proteomes" id="UP000091897"/>
    </source>
</evidence>
<dbReference type="SUPFAM" id="SSF53850">
    <property type="entry name" value="Periplasmic binding protein-like II"/>
    <property type="match status" value="1"/>
</dbReference>
<feature type="domain" description="HTH lysR-type" evidence="5">
    <location>
        <begin position="17"/>
        <end position="74"/>
    </location>
</feature>
<evidence type="ECO:0000256" key="1">
    <source>
        <dbReference type="ARBA" id="ARBA00009437"/>
    </source>
</evidence>
<dbReference type="Pfam" id="PF00126">
    <property type="entry name" value="HTH_1"/>
    <property type="match status" value="2"/>
</dbReference>
<dbReference type="EMBL" id="CP016170">
    <property type="protein sequence ID" value="ANN69411.1"/>
    <property type="molecule type" value="Genomic_DNA"/>
</dbReference>
<proteinExistence type="inferred from homology"/>
<dbReference type="InterPro" id="IPR036388">
    <property type="entry name" value="WH-like_DNA-bd_sf"/>
</dbReference>
<keyword evidence="4" id="KW-0804">Transcription</keyword>
<dbReference type="Gene3D" id="3.40.190.10">
    <property type="entry name" value="Periplasmic binding protein-like II"/>
    <property type="match status" value="2"/>
</dbReference>
<feature type="domain" description="HTH lysR-type" evidence="5">
    <location>
        <begin position="119"/>
        <end position="176"/>
    </location>
</feature>
<evidence type="ECO:0000256" key="4">
    <source>
        <dbReference type="ARBA" id="ARBA00023163"/>
    </source>
</evidence>
<evidence type="ECO:0000256" key="3">
    <source>
        <dbReference type="ARBA" id="ARBA00023125"/>
    </source>
</evidence>
<dbReference type="PANTHER" id="PTHR30419">
    <property type="entry name" value="HTH-TYPE TRANSCRIPTIONAL REGULATOR YBHD"/>
    <property type="match status" value="1"/>
</dbReference>
<gene>
    <name evidence="6" type="ORF">BAU06_04475</name>
</gene>
<dbReference type="InterPro" id="IPR050950">
    <property type="entry name" value="HTH-type_LysR_regulators"/>
</dbReference>
<dbReference type="Proteomes" id="UP000091897">
    <property type="component" value="Chromosome"/>
</dbReference>
<dbReference type="InterPro" id="IPR036390">
    <property type="entry name" value="WH_DNA-bd_sf"/>
</dbReference>
<name>A0ABM6CZ35_9BORD</name>
<dbReference type="SUPFAM" id="SSF46785">
    <property type="entry name" value="Winged helix' DNA-binding domain"/>
    <property type="match status" value="2"/>
</dbReference>
<dbReference type="Gene3D" id="1.10.10.10">
    <property type="entry name" value="Winged helix-like DNA-binding domain superfamily/Winged helix DNA-binding domain"/>
    <property type="match status" value="2"/>
</dbReference>
<dbReference type="PROSITE" id="PS50931">
    <property type="entry name" value="HTH_LYSR"/>
    <property type="match status" value="2"/>
</dbReference>
<sequence length="419" mass="45050">MLFSYRSNFLQPLKLEPNLRRLRAFLGVVQEGSVHRAAEALHLTQPTVTRAIQKLERDIGHPLFERTSTGMTATPIGLAAARRAARALGYLQAAENELARLLGGDADAARGAPRIAHALTSRHLQALTALSEQGTQSAAAATLSLSQPAITQALSDLERLVGTPLLLRTSRGMAATAAGEILLRRGKLALAEITACASDIAEHLGAITGTVAVGVLPICGTLLVPRAVNRLLRDHPDLRVMLVDGPYDTLLQKLREGQVDVMVGPLRDPCPADTRQEALFDGALSVIARQGHPLSRHRELTLAELSRWEWVLPSRGTPARAIVERVMARAGVPMPPNPVEADALATLRALLMESERVAMISRHQIYFEERGGMLAVLPVELADTARSIGMTLRADAQPPAGVLSLLGHLRAVGRERLLA</sequence>
<dbReference type="PANTHER" id="PTHR30419:SF8">
    <property type="entry name" value="NITROGEN ASSIMILATION TRANSCRIPTIONAL ACTIVATOR-RELATED"/>
    <property type="match status" value="1"/>
</dbReference>
<protein>
    <recommendedName>
        <fullName evidence="5">HTH lysR-type domain-containing protein</fullName>
    </recommendedName>
</protein>
<keyword evidence="2" id="KW-0805">Transcription regulation</keyword>
<comment type="similarity">
    <text evidence="1">Belongs to the LysR transcriptional regulatory family.</text>
</comment>